<proteinExistence type="predicted"/>
<dbReference type="AlphaFoldDB" id="A0A6J4VDQ8"/>
<protein>
    <submittedName>
        <fullName evidence="1">Uncharacterized protein</fullName>
    </submittedName>
</protein>
<organism evidence="1">
    <name type="scientific">uncultured Synechococcales cyanobacterium</name>
    <dbReference type="NCBI Taxonomy" id="1936017"/>
    <lineage>
        <taxon>Bacteria</taxon>
        <taxon>Bacillati</taxon>
        <taxon>Cyanobacteriota</taxon>
        <taxon>Cyanophyceae</taxon>
        <taxon>Synechococcales</taxon>
        <taxon>environmental samples</taxon>
    </lineage>
</organism>
<dbReference type="EMBL" id="CADCWO010000113">
    <property type="protein sequence ID" value="CAA9574651.1"/>
    <property type="molecule type" value="Genomic_DNA"/>
</dbReference>
<name>A0A6J4VDQ8_9CYAN</name>
<evidence type="ECO:0000313" key="1">
    <source>
        <dbReference type="EMBL" id="CAA9574651.1"/>
    </source>
</evidence>
<accession>A0A6J4VDQ8</accession>
<gene>
    <name evidence="1" type="ORF">AVDCRST_MAG81-2070</name>
</gene>
<sequence length="45" mass="4777">MTQKTSGSLRSQSTNRLKAGLLLPWLGFNQKASKLATSALSSPIS</sequence>
<reference evidence="1" key="1">
    <citation type="submission" date="2020-02" db="EMBL/GenBank/DDBJ databases">
        <authorList>
            <person name="Meier V. D."/>
        </authorList>
    </citation>
    <scope>NUCLEOTIDE SEQUENCE</scope>
    <source>
        <strain evidence="1">AVDCRST_MAG81</strain>
    </source>
</reference>